<dbReference type="Gene3D" id="3.40.50.450">
    <property type="match status" value="1"/>
</dbReference>
<dbReference type="InterPro" id="IPR003488">
    <property type="entry name" value="DprA"/>
</dbReference>
<dbReference type="InterPro" id="IPR057666">
    <property type="entry name" value="DrpA_SLOG"/>
</dbReference>
<dbReference type="Gene3D" id="1.10.10.10">
    <property type="entry name" value="Winged helix-like DNA-binding domain superfamily/Winged helix DNA-binding domain"/>
    <property type="match status" value="1"/>
</dbReference>
<evidence type="ECO:0000259" key="4">
    <source>
        <dbReference type="Pfam" id="PF17782"/>
    </source>
</evidence>
<comment type="similarity">
    <text evidence="1">Belongs to the DprA/Smf family.</text>
</comment>
<dbReference type="AlphaFoldDB" id="A0A108UBJ3"/>
<dbReference type="EMBL" id="JAJA02000001">
    <property type="protein sequence ID" value="KWS06060.1"/>
    <property type="molecule type" value="Genomic_DNA"/>
</dbReference>
<dbReference type="InterPro" id="IPR041614">
    <property type="entry name" value="DprA_WH"/>
</dbReference>
<proteinExistence type="inferred from homology"/>
<dbReference type="PANTHER" id="PTHR43022:SF1">
    <property type="entry name" value="PROTEIN SMF"/>
    <property type="match status" value="1"/>
</dbReference>
<feature type="compositionally biased region" description="Basic and acidic residues" evidence="2">
    <location>
        <begin position="327"/>
        <end position="344"/>
    </location>
</feature>
<evidence type="ECO:0000313" key="5">
    <source>
        <dbReference type="EMBL" id="KWS06060.1"/>
    </source>
</evidence>
<dbReference type="PANTHER" id="PTHR43022">
    <property type="entry name" value="PROTEIN SMF"/>
    <property type="match status" value="1"/>
</dbReference>
<name>A0A108UBJ3_9GAMM</name>
<gene>
    <name evidence="5" type="ORF">AZ78_3614</name>
</gene>
<comment type="caution">
    <text evidence="5">The sequence shown here is derived from an EMBL/GenBank/DDBJ whole genome shotgun (WGS) entry which is preliminary data.</text>
</comment>
<evidence type="ECO:0000313" key="6">
    <source>
        <dbReference type="Proteomes" id="UP000023435"/>
    </source>
</evidence>
<evidence type="ECO:0000256" key="2">
    <source>
        <dbReference type="SAM" id="MobiDB-lite"/>
    </source>
</evidence>
<keyword evidence="6" id="KW-1185">Reference proteome</keyword>
<accession>A0A108UBJ3</accession>
<sequence length="410" mass="43161">MNQTDPDTAGEDALALLNLIDAGGAAAPRRLLLEQHGSAAAVLAAGPRAWRAAELSEKQIDRLRTPQAETLDRASRWLGDPNHHLVAWNHPDYPPLLRRAPSPPLALFVVGEPALLWHPSVAMVGSRSPTPAGTDNAADFSRALARSGLAVISGLAAGIDTAAHRAALDAGGLTVAVLGTGPDVAYPRSNAELLARIGQVGAVVSEHLPGTQARPEHFPSRNRILAGLSLGTLVIEAAERSGALITARLASECGREVFAVPGSIHNPLARGCHRLIREGAGLVESAIEVTAALAPLAAELADGLRRRLGVPTTSGHASDEAMPPADHAGHASVTHDDHDGRERVSGAPPQAQYADPDYQRLWNALGYDPTGMDRLVDRTGLTIAELSSMLLVMELEGRVAALHGRYFRNR</sequence>
<feature type="domain" description="DprA winged helix" evidence="4">
    <location>
        <begin position="347"/>
        <end position="404"/>
    </location>
</feature>
<dbReference type="Pfam" id="PF02481">
    <property type="entry name" value="DNA_processg_A"/>
    <property type="match status" value="1"/>
</dbReference>
<evidence type="ECO:0000256" key="1">
    <source>
        <dbReference type="ARBA" id="ARBA00006525"/>
    </source>
</evidence>
<evidence type="ECO:0000259" key="3">
    <source>
        <dbReference type="Pfam" id="PF02481"/>
    </source>
</evidence>
<dbReference type="Proteomes" id="UP000023435">
    <property type="component" value="Unassembled WGS sequence"/>
</dbReference>
<dbReference type="OrthoDB" id="9785707at2"/>
<dbReference type="Pfam" id="PF17782">
    <property type="entry name" value="WHD_DprA"/>
    <property type="match status" value="1"/>
</dbReference>
<dbReference type="RefSeq" id="WP_036105796.1">
    <property type="nucleotide sequence ID" value="NZ_JAJA02000001.1"/>
</dbReference>
<protein>
    <submittedName>
        <fullName evidence="5">Nucleotide-binding protein Smf</fullName>
    </submittedName>
</protein>
<dbReference type="GO" id="GO:0009294">
    <property type="term" value="P:DNA-mediated transformation"/>
    <property type="evidence" value="ECO:0007669"/>
    <property type="project" value="InterPro"/>
</dbReference>
<dbReference type="InterPro" id="IPR036388">
    <property type="entry name" value="WH-like_DNA-bd_sf"/>
</dbReference>
<dbReference type="NCBIfam" id="TIGR00732">
    <property type="entry name" value="dprA"/>
    <property type="match status" value="1"/>
</dbReference>
<feature type="region of interest" description="Disordered" evidence="2">
    <location>
        <begin position="309"/>
        <end position="353"/>
    </location>
</feature>
<organism evidence="5 6">
    <name type="scientific">Lysobacter capsici AZ78</name>
    <dbReference type="NCBI Taxonomy" id="1444315"/>
    <lineage>
        <taxon>Bacteria</taxon>
        <taxon>Pseudomonadati</taxon>
        <taxon>Pseudomonadota</taxon>
        <taxon>Gammaproteobacteria</taxon>
        <taxon>Lysobacterales</taxon>
        <taxon>Lysobacteraceae</taxon>
        <taxon>Lysobacter</taxon>
    </lineage>
</organism>
<dbReference type="SUPFAM" id="SSF102405">
    <property type="entry name" value="MCP/YpsA-like"/>
    <property type="match status" value="1"/>
</dbReference>
<reference evidence="5 6" key="1">
    <citation type="journal article" date="2014" name="Genome Announc.">
        <title>Draft Genome Sequence of Lysobacter capsici AZ78, a Bacterium Antagonistic to Plant-Pathogenic Oomycetes.</title>
        <authorList>
            <person name="Puopolo G."/>
            <person name="Sonego P."/>
            <person name="Engelen K."/>
            <person name="Pertot I."/>
        </authorList>
    </citation>
    <scope>NUCLEOTIDE SEQUENCE [LARGE SCALE GENOMIC DNA]</scope>
    <source>
        <strain evidence="5 6">AZ78</strain>
    </source>
</reference>
<feature type="domain" description="Smf/DprA SLOG" evidence="3">
    <location>
        <begin position="85"/>
        <end position="292"/>
    </location>
</feature>